<feature type="transmembrane region" description="Helical" evidence="1">
    <location>
        <begin position="6"/>
        <end position="26"/>
    </location>
</feature>
<name>A0A7C5U3K6_9BACT</name>
<reference evidence="3" key="1">
    <citation type="journal article" date="2020" name="mSystems">
        <title>Genome- and Community-Level Interaction Insights into Carbon Utilization and Element Cycling Functions of Hydrothermarchaeota in Hydrothermal Sediment.</title>
        <authorList>
            <person name="Zhou Z."/>
            <person name="Liu Y."/>
            <person name="Xu W."/>
            <person name="Pan J."/>
            <person name="Luo Z.H."/>
            <person name="Li M."/>
        </authorList>
    </citation>
    <scope>NUCLEOTIDE SEQUENCE [LARGE SCALE GENOMIC DNA]</scope>
    <source>
        <strain evidence="3">SpSt-1088</strain>
    </source>
</reference>
<dbReference type="SUPFAM" id="SSF55073">
    <property type="entry name" value="Nucleotide cyclase"/>
    <property type="match status" value="1"/>
</dbReference>
<dbReference type="InterPro" id="IPR043128">
    <property type="entry name" value="Rev_trsase/Diguanyl_cyclase"/>
</dbReference>
<keyword evidence="1" id="KW-1133">Transmembrane helix</keyword>
<keyword evidence="1" id="KW-0812">Transmembrane</keyword>
<evidence type="ECO:0000259" key="2">
    <source>
        <dbReference type="PROSITE" id="PS50887"/>
    </source>
</evidence>
<protein>
    <submittedName>
        <fullName evidence="3">GGDEF domain-containing protein</fullName>
    </submittedName>
</protein>
<feature type="domain" description="GGDEF" evidence="2">
    <location>
        <begin position="373"/>
        <end position="487"/>
    </location>
</feature>
<dbReference type="InterPro" id="IPR000160">
    <property type="entry name" value="GGDEF_dom"/>
</dbReference>
<dbReference type="FunFam" id="3.30.70.270:FF:000001">
    <property type="entry name" value="Diguanylate cyclase domain protein"/>
    <property type="match status" value="1"/>
</dbReference>
<dbReference type="CDD" id="cd01949">
    <property type="entry name" value="GGDEF"/>
    <property type="match status" value="1"/>
</dbReference>
<dbReference type="AlphaFoldDB" id="A0A7C5U3K6"/>
<dbReference type="EMBL" id="DRXW01000051">
    <property type="protein sequence ID" value="HHR33460.1"/>
    <property type="molecule type" value="Genomic_DNA"/>
</dbReference>
<dbReference type="SMART" id="SM00267">
    <property type="entry name" value="GGDEF"/>
    <property type="match status" value="1"/>
</dbReference>
<dbReference type="NCBIfam" id="TIGR00254">
    <property type="entry name" value="GGDEF"/>
    <property type="match status" value="1"/>
</dbReference>
<evidence type="ECO:0000313" key="3">
    <source>
        <dbReference type="EMBL" id="HHR33460.1"/>
    </source>
</evidence>
<comment type="caution">
    <text evidence="3">The sequence shown here is derived from an EMBL/GenBank/DDBJ whole genome shotgun (WGS) entry which is preliminary data.</text>
</comment>
<dbReference type="InterPro" id="IPR029787">
    <property type="entry name" value="Nucleotide_cyclase"/>
</dbReference>
<dbReference type="PANTHER" id="PTHR45138:SF9">
    <property type="entry name" value="DIGUANYLATE CYCLASE DGCM-RELATED"/>
    <property type="match status" value="1"/>
</dbReference>
<dbReference type="GO" id="GO:0052621">
    <property type="term" value="F:diguanylate cyclase activity"/>
    <property type="evidence" value="ECO:0007669"/>
    <property type="project" value="TreeGrafter"/>
</dbReference>
<sequence>MNIKFQIILFVFLTLVGILLFLLLVYKKRTNELKKKSEELEEFLSMFGLIIDTQEFGVAIWQSDVLAYINSRILEHAAMVNVDLKNKEELEDLISHPEKCLILYDVLKAIHENRNAEDDYFNSWRKEIGKKYLQITYVKKKIGGKIYQMVLTRDVSLELSSVEKIILNQLIEILSDELSKEEIIIYNLGDKIRELLTHYGLVDTLGIAFLQSSGHIYYPYMKYVDNDDRSGMRLGPEVKNLSRYVIDKGIKIHIKNSSEEEQLPDGYTLLKVRGEVFTIYAAPIVYRSVTRGVVLFEKQGIDQFSDSTILLFDKIVDVINLSLYFVDILQEIENDRKKLFELSIKDYLTGAYSRRFLEQFLEKELFKSKRMDTPLSVILMDIDKFKEINDTLGHVYGDNVLKTLVKIVNETIRSMDVIARYGGDEFVIVLPETNTENAQKVVERILKVLEKENIKVSYGIIDASSFDSIEEIYREVDTRMYNMKKKS</sequence>
<accession>A0A7C5U3K6</accession>
<dbReference type="Gene3D" id="3.30.70.270">
    <property type="match status" value="1"/>
</dbReference>
<evidence type="ECO:0000256" key="1">
    <source>
        <dbReference type="SAM" id="Phobius"/>
    </source>
</evidence>
<gene>
    <name evidence="3" type="ORF">ENM46_00760</name>
</gene>
<keyword evidence="1" id="KW-0472">Membrane</keyword>
<dbReference type="InterPro" id="IPR050469">
    <property type="entry name" value="Diguanylate_Cyclase"/>
</dbReference>
<organism evidence="3">
    <name type="scientific">Fervidobacterium nodosum</name>
    <dbReference type="NCBI Taxonomy" id="2424"/>
    <lineage>
        <taxon>Bacteria</taxon>
        <taxon>Thermotogati</taxon>
        <taxon>Thermotogota</taxon>
        <taxon>Thermotogae</taxon>
        <taxon>Thermotogales</taxon>
        <taxon>Fervidobacteriaceae</taxon>
        <taxon>Fervidobacterium</taxon>
    </lineage>
</organism>
<dbReference type="PROSITE" id="PS50887">
    <property type="entry name" value="GGDEF"/>
    <property type="match status" value="1"/>
</dbReference>
<dbReference type="PANTHER" id="PTHR45138">
    <property type="entry name" value="REGULATORY COMPONENTS OF SENSORY TRANSDUCTION SYSTEM"/>
    <property type="match status" value="1"/>
</dbReference>
<dbReference type="Pfam" id="PF00990">
    <property type="entry name" value="GGDEF"/>
    <property type="match status" value="1"/>
</dbReference>
<proteinExistence type="predicted"/>